<name>A0A074YLT7_AURSE</name>
<proteinExistence type="predicted"/>
<evidence type="ECO:0000256" key="1">
    <source>
        <dbReference type="SAM" id="MobiDB-lite"/>
    </source>
</evidence>
<organism evidence="2 3">
    <name type="scientific">Aureobasidium subglaciale (strain EXF-2481)</name>
    <name type="common">Aureobasidium pullulans var. subglaciale</name>
    <dbReference type="NCBI Taxonomy" id="1043005"/>
    <lineage>
        <taxon>Eukaryota</taxon>
        <taxon>Fungi</taxon>
        <taxon>Dikarya</taxon>
        <taxon>Ascomycota</taxon>
        <taxon>Pezizomycotina</taxon>
        <taxon>Dothideomycetes</taxon>
        <taxon>Dothideomycetidae</taxon>
        <taxon>Dothideales</taxon>
        <taxon>Saccotheciaceae</taxon>
        <taxon>Aureobasidium</taxon>
    </lineage>
</organism>
<dbReference type="OrthoDB" id="3903674at2759"/>
<dbReference type="Proteomes" id="UP000030641">
    <property type="component" value="Unassembled WGS sequence"/>
</dbReference>
<feature type="region of interest" description="Disordered" evidence="1">
    <location>
        <begin position="195"/>
        <end position="235"/>
    </location>
</feature>
<sequence>MDRSGRVNRGLRYLCLDHYSDSSPELVTANITKLRLLQSLDLDVVHLPALPGCPHDGAVRVPQDESQPQRLIWFDFMVLLEDEHEVATRYGTITMDEAGSESPPAFYVVIFPSTPGHMAIVPHDIAWAAKESGSYDIIGTGITGPFFPYLLQEHLMSTALQRISMIPWGEQYTNPGTGVVLRNWYPLMTESPRDSPVAPLLPQPWSAVPQPSNSTGKKRRRESDSEEDFARVAPASRTTAPIHPVDFTEPGFDASWLDQDLFSLDWLSTESALSVLPGTAYDTLYGIRPAETQQSAGYIQPAPPESSDLRTDTRPANNELAYLGYDLSCMKELESDKAFAGSNIASTLEGATAPNVRRLLPATQAGPATTSFAVTDARPYEQVVAGSSRRPLVPAHFTPEAGPSHISPAAVPVDAPSNARSSSIAVPSSSPEVEGSESDSEDEEDAPCRLIELSPDHPWSNHIYLPPSTQDVLTQLLAPDTICLPVITNPSDTMSKKPTPLSVLSISHPCLHVLSSRFKPDTFFLIPSRWVDAFHSHLNQLLNSTQGESKKSALRGKHKVVTENPTVKDALDRYGVRGIVGAEALSEELWRKFSMEAKRQTPIGMTREDDRNACCSVREVLQVQVDWSMRDMN</sequence>
<keyword evidence="3" id="KW-1185">Reference proteome</keyword>
<dbReference type="EMBL" id="KL584751">
    <property type="protein sequence ID" value="KEQ98783.1"/>
    <property type="molecule type" value="Genomic_DNA"/>
</dbReference>
<dbReference type="AlphaFoldDB" id="A0A074YLT7"/>
<dbReference type="InParanoid" id="A0A074YLT7"/>
<gene>
    <name evidence="2" type="ORF">AUEXF2481DRAFT_375498</name>
</gene>
<reference evidence="2 3" key="1">
    <citation type="journal article" date="2014" name="BMC Genomics">
        <title>Genome sequencing of four Aureobasidium pullulans varieties: biotechnological potential, stress tolerance, and description of new species.</title>
        <authorList>
            <person name="Gostin Ar C."/>
            <person name="Ohm R.A."/>
            <person name="Kogej T."/>
            <person name="Sonjak S."/>
            <person name="Turk M."/>
            <person name="Zajc J."/>
            <person name="Zalar P."/>
            <person name="Grube M."/>
            <person name="Sun H."/>
            <person name="Han J."/>
            <person name="Sharma A."/>
            <person name="Chiniquy J."/>
            <person name="Ngan C.Y."/>
            <person name="Lipzen A."/>
            <person name="Barry K."/>
            <person name="Grigoriev I.V."/>
            <person name="Gunde-Cimerman N."/>
        </authorList>
    </citation>
    <scope>NUCLEOTIDE SEQUENCE [LARGE SCALE GENOMIC DNA]</scope>
    <source>
        <strain evidence="2 3">EXF-2481</strain>
    </source>
</reference>
<dbReference type="RefSeq" id="XP_013347672.1">
    <property type="nucleotide sequence ID" value="XM_013492218.1"/>
</dbReference>
<dbReference type="HOGENOM" id="CLU_445472_0_0_1"/>
<accession>A0A074YLT7</accession>
<feature type="compositionally biased region" description="Low complexity" evidence="1">
    <location>
        <begin position="417"/>
        <end position="433"/>
    </location>
</feature>
<evidence type="ECO:0000313" key="3">
    <source>
        <dbReference type="Proteomes" id="UP000030641"/>
    </source>
</evidence>
<dbReference type="GeneID" id="25365872"/>
<evidence type="ECO:0000313" key="2">
    <source>
        <dbReference type="EMBL" id="KEQ98783.1"/>
    </source>
</evidence>
<feature type="region of interest" description="Disordered" evidence="1">
    <location>
        <begin position="394"/>
        <end position="446"/>
    </location>
</feature>
<feature type="compositionally biased region" description="Acidic residues" evidence="1">
    <location>
        <begin position="434"/>
        <end position="445"/>
    </location>
</feature>
<protein>
    <submittedName>
        <fullName evidence="2">Uncharacterized protein</fullName>
    </submittedName>
</protein>